<evidence type="ECO:0000256" key="3">
    <source>
        <dbReference type="ARBA" id="ARBA00023277"/>
    </source>
</evidence>
<dbReference type="GO" id="GO:0033982">
    <property type="term" value="F:3-dehydro-L-gulonate-6-phosphate decarboxylase activity"/>
    <property type="evidence" value="ECO:0007669"/>
    <property type="project" value="UniProtKB-EC"/>
</dbReference>
<reference evidence="15" key="1">
    <citation type="submission" date="2016-09" db="EMBL/GenBank/DDBJ databases">
        <title>Whole genome sequencing of Salmonella enterica.</title>
        <authorList>
            <person name="Bell R."/>
        </authorList>
    </citation>
    <scope>NUCLEOTIDE SEQUENCE [LARGE SCALE GENOMIC DNA]</scope>
    <source>
        <strain evidence="15">CFSAN044929</strain>
    </source>
</reference>
<dbReference type="EMBL" id="RSMR01000022">
    <property type="protein sequence ID" value="MIK93522.1"/>
    <property type="molecule type" value="Genomic_DNA"/>
</dbReference>
<dbReference type="Proteomes" id="UP000885392">
    <property type="component" value="Unassembled WGS sequence"/>
</dbReference>
<reference evidence="9 16" key="2">
    <citation type="submission" date="2018-06" db="EMBL/GenBank/DDBJ databases">
        <title>Completed Genome Sequences of 32 Strains from Various Serotypes of Salmonella enterica.</title>
        <authorList>
            <person name="Nash J.H.E."/>
            <person name="Robertson J."/>
            <person name="Bessonov K."/>
        </authorList>
    </citation>
    <scope>NUCLEOTIDE SEQUENCE [LARGE SCALE GENOMIC DNA]</scope>
    <source>
        <strain evidence="9 16">SA20021456</strain>
    </source>
</reference>
<dbReference type="InterPro" id="IPR001754">
    <property type="entry name" value="OMPdeCOase_dom"/>
</dbReference>
<reference evidence="10" key="3">
    <citation type="submission" date="2018-08" db="EMBL/GenBank/DDBJ databases">
        <authorList>
            <consortium name="GenomeTrakr network: Whole genome sequencing for foodborne pathogen traceback"/>
        </authorList>
    </citation>
    <scope>NUCLEOTIDE SEQUENCE [LARGE SCALE GENOMIC DNA]</scope>
    <source>
        <strain evidence="13">CFSAN048114</strain>
        <strain evidence="12">FLUFL-1338</strain>
        <strain evidence="10">FLUFL-367</strain>
    </source>
</reference>
<dbReference type="GO" id="GO:0019854">
    <property type="term" value="P:L-ascorbic acid catabolic process"/>
    <property type="evidence" value="ECO:0007669"/>
    <property type="project" value="TreeGrafter"/>
</dbReference>
<name>A0A1S0ZXM8_SALER</name>
<dbReference type="NCBIfam" id="NF009831">
    <property type="entry name" value="PRK13305.1"/>
    <property type="match status" value="1"/>
</dbReference>
<dbReference type="GO" id="GO:0004590">
    <property type="term" value="F:orotidine-5'-phosphate decarboxylase activity"/>
    <property type="evidence" value="ECO:0007669"/>
    <property type="project" value="InterPro"/>
</dbReference>
<proteinExistence type="inferred from homology"/>
<evidence type="ECO:0000313" key="13">
    <source>
        <dbReference type="EMBL" id="MIV43172.1"/>
    </source>
</evidence>
<dbReference type="Gene3D" id="3.20.20.70">
    <property type="entry name" value="Aldolase class I"/>
    <property type="match status" value="1"/>
</dbReference>
<reference evidence="14" key="4">
    <citation type="submission" date="2018-10" db="EMBL/GenBank/DDBJ databases">
        <authorList>
            <consortium name="PulseNet: The National Subtyping Network for Foodborne Disease Surveillance"/>
            <person name="Tarr C.L."/>
            <person name="Trees E."/>
            <person name="Katz L.S."/>
            <person name="Carleton-Romer H.A."/>
            <person name="Stroika S."/>
            <person name="Kucerova Z."/>
            <person name="Roache K.F."/>
            <person name="Sabol A.L."/>
            <person name="Besser J."/>
            <person name="Gerner-Smidt P."/>
        </authorList>
    </citation>
    <scope>NUCLEOTIDE SEQUENCE [LARGE SCALE GENOMIC DNA]</scope>
    <source>
        <strain evidence="14">PNUSAS038541</strain>
        <strain evidence="11">PNUSAS058450</strain>
    </source>
</reference>
<evidence type="ECO:0000259" key="8">
    <source>
        <dbReference type="SMART" id="SM00934"/>
    </source>
</evidence>
<dbReference type="EMBL" id="MLTE01000003">
    <property type="protein sequence ID" value="OHJ54733.1"/>
    <property type="molecule type" value="Genomic_DNA"/>
</dbReference>
<dbReference type="PANTHER" id="PTHR35039">
    <property type="entry name" value="3-KETO-L-GULONATE-6-PHOSPHATE DECARBOXYLASE SGBH-RELATED"/>
    <property type="match status" value="1"/>
</dbReference>
<evidence type="ECO:0000256" key="1">
    <source>
        <dbReference type="ARBA" id="ARBA00022793"/>
    </source>
</evidence>
<keyword evidence="1" id="KW-0210">Decarboxylase</keyword>
<dbReference type="EMBL" id="CP030219">
    <property type="protein sequence ID" value="AXD69616.1"/>
    <property type="molecule type" value="Genomic_DNA"/>
</dbReference>
<dbReference type="Proteomes" id="UP000885283">
    <property type="component" value="Unassembled WGS sequence"/>
</dbReference>
<dbReference type="EMBL" id="RVIJ01000003">
    <property type="protein sequence ID" value="MLV99852.1"/>
    <property type="molecule type" value="Genomic_DNA"/>
</dbReference>
<evidence type="ECO:0000256" key="6">
    <source>
        <dbReference type="ARBA" id="ARBA00066421"/>
    </source>
</evidence>
<gene>
    <name evidence="15" type="primary">sgbH</name>
    <name evidence="10" type="synonym">ulaD</name>
    <name evidence="13" type="ORF">A7E06_06235</name>
    <name evidence="15" type="ORF">A7S51_05885</name>
    <name evidence="9" type="ORF">CHC34_00735</name>
    <name evidence="14" type="ORF">EAK82_06090</name>
    <name evidence="11" type="ORF">EE393_01395</name>
    <name evidence="12" type="ORF">KO51_18810</name>
    <name evidence="10" type="ORF">NL99_01185</name>
</gene>
<dbReference type="GO" id="GO:0006207">
    <property type="term" value="P:'de novo' pyrimidine nucleobase biosynthetic process"/>
    <property type="evidence" value="ECO:0007669"/>
    <property type="project" value="InterPro"/>
</dbReference>
<dbReference type="InterPro" id="IPR013785">
    <property type="entry name" value="Aldolase_TIM"/>
</dbReference>
<feature type="domain" description="Orotidine 5'-phosphate decarboxylase" evidence="8">
    <location>
        <begin position="6"/>
        <end position="208"/>
    </location>
</feature>
<evidence type="ECO:0000313" key="10">
    <source>
        <dbReference type="EMBL" id="EAA8663728.1"/>
    </source>
</evidence>
<dbReference type="EMBL" id="RNKS01000001">
    <property type="protein sequence ID" value="MGD27699.1"/>
    <property type="molecule type" value="Genomic_DNA"/>
</dbReference>
<keyword evidence="2" id="KW-0456">Lyase</keyword>
<dbReference type="Pfam" id="PF00215">
    <property type="entry name" value="OMPdecase"/>
    <property type="match status" value="1"/>
</dbReference>
<dbReference type="Proteomes" id="UP000839530">
    <property type="component" value="Unassembled WGS sequence"/>
</dbReference>
<dbReference type="EC" id="4.1.1.85" evidence="6"/>
<comment type="catalytic activity">
    <reaction evidence="4">
        <text>3-dehydro-L-gulonate 6-phosphate + H(+) = L-xylulose 5-phosphate + CO2</text>
        <dbReference type="Rhea" id="RHEA:14353"/>
        <dbReference type="ChEBI" id="CHEBI:15378"/>
        <dbReference type="ChEBI" id="CHEBI:16526"/>
        <dbReference type="ChEBI" id="CHEBI:57829"/>
        <dbReference type="ChEBI" id="CHEBI:58774"/>
        <dbReference type="EC" id="4.1.1.85"/>
    </reaction>
    <physiologicalReaction direction="left-to-right" evidence="4">
        <dbReference type="Rhea" id="RHEA:14354"/>
    </physiologicalReaction>
</comment>
<dbReference type="Proteomes" id="UP000885336">
    <property type="component" value="Unassembled WGS sequence"/>
</dbReference>
<protein>
    <recommendedName>
        <fullName evidence="7">3-dehydro-L-gulonate-6-phosphate decarboxylase</fullName>
        <ecNumber evidence="6">4.1.1.85</ecNumber>
    </recommendedName>
    <alternativeName>
        <fullName evidence="7">3-dehydro-L-gulonate-6-phosphate decarboxylase</fullName>
    </alternativeName>
</protein>
<dbReference type="Proteomes" id="UP000866740">
    <property type="component" value="Unassembled WGS sequence"/>
</dbReference>
<evidence type="ECO:0000313" key="14">
    <source>
        <dbReference type="EMBL" id="MLV99852.1"/>
    </source>
</evidence>
<dbReference type="AlphaFoldDB" id="A0A1S0ZXM8"/>
<dbReference type="EMBL" id="RSUV01000003">
    <property type="protein sequence ID" value="MIV43172.1"/>
    <property type="molecule type" value="Genomic_DNA"/>
</dbReference>
<dbReference type="SUPFAM" id="SSF51366">
    <property type="entry name" value="Ribulose-phoshate binding barrel"/>
    <property type="match status" value="1"/>
</dbReference>
<dbReference type="NCBIfam" id="NF009832">
    <property type="entry name" value="PRK13306.1"/>
    <property type="match status" value="1"/>
</dbReference>
<evidence type="ECO:0000256" key="7">
    <source>
        <dbReference type="ARBA" id="ARBA00080293"/>
    </source>
</evidence>
<evidence type="ECO:0000313" key="11">
    <source>
        <dbReference type="EMBL" id="MGD27699.1"/>
    </source>
</evidence>
<keyword evidence="3" id="KW-0119">Carbohydrate metabolism</keyword>
<sequence length="221" mass="23837">MRSRPLLQLALDHTNLQTAQRDVALLRDHVDIVEAGTILCLTEGISAVKALRDQCLDKIIVADWKVADAGETLAQQAFGAGADWMTIICAAPLATVEKGHAVAQSCGGEIQIELFGNWTLDDARNWYRIGVRQAIYHRGRDAQASGQQWGEADLARMKALSDIGLELSITGGITPADLPLFKDIRVKAFIAGRALAGASHPAQVATEFHAQINAIWGKPHA</sequence>
<dbReference type="FunFam" id="3.20.20.70:FF:000022">
    <property type="entry name" value="3-keto-L-gulonate-6-phosphate decarboxylase UlaD"/>
    <property type="match status" value="1"/>
</dbReference>
<dbReference type="EMBL" id="AAACVH010000001">
    <property type="protein sequence ID" value="EAA8663728.1"/>
    <property type="molecule type" value="Genomic_DNA"/>
</dbReference>
<evidence type="ECO:0000256" key="5">
    <source>
        <dbReference type="ARBA" id="ARBA00061676"/>
    </source>
</evidence>
<evidence type="ECO:0000256" key="4">
    <source>
        <dbReference type="ARBA" id="ARBA00050573"/>
    </source>
</evidence>
<dbReference type="PANTHER" id="PTHR35039:SF3">
    <property type="entry name" value="3-KETO-L-GULONATE-6-PHOSPHATE DECARBOXYLASE SGBH-RELATED"/>
    <property type="match status" value="1"/>
</dbReference>
<organism evidence="15">
    <name type="scientific">Salmonella enterica</name>
    <name type="common">Salmonella choleraesuis</name>
    <dbReference type="NCBI Taxonomy" id="28901"/>
    <lineage>
        <taxon>Bacteria</taxon>
        <taxon>Pseudomonadati</taxon>
        <taxon>Pseudomonadota</taxon>
        <taxon>Gammaproteobacteria</taxon>
        <taxon>Enterobacterales</taxon>
        <taxon>Enterobacteriaceae</taxon>
        <taxon>Salmonella</taxon>
    </lineage>
</organism>
<dbReference type="CDD" id="cd04726">
    <property type="entry name" value="KGPDC_HPS"/>
    <property type="match status" value="1"/>
</dbReference>
<comment type="similarity">
    <text evidence="5">Belongs to the HPS/KGPDC family. KGPDC subfamily.</text>
</comment>
<evidence type="ECO:0000313" key="15">
    <source>
        <dbReference type="EMBL" id="OHJ54733.1"/>
    </source>
</evidence>
<dbReference type="SMART" id="SM00934">
    <property type="entry name" value="OMPdecase"/>
    <property type="match status" value="1"/>
</dbReference>
<accession>A0A1S0ZXM8</accession>
<dbReference type="Proteomes" id="UP000839834">
    <property type="component" value="Unassembled WGS sequence"/>
</dbReference>
<dbReference type="InterPro" id="IPR041710">
    <property type="entry name" value="HPS/KGPDC"/>
</dbReference>
<dbReference type="Proteomes" id="UP000251994">
    <property type="component" value="Chromosome"/>
</dbReference>
<evidence type="ECO:0000313" key="16">
    <source>
        <dbReference type="Proteomes" id="UP000251994"/>
    </source>
</evidence>
<evidence type="ECO:0000256" key="2">
    <source>
        <dbReference type="ARBA" id="ARBA00023239"/>
    </source>
</evidence>
<dbReference type="RefSeq" id="WP_023247330.1">
    <property type="nucleotide sequence ID" value="NZ_CP030219.1"/>
</dbReference>
<dbReference type="InterPro" id="IPR011060">
    <property type="entry name" value="RibuloseP-bd_barrel"/>
</dbReference>
<evidence type="ECO:0000313" key="9">
    <source>
        <dbReference type="EMBL" id="AXD69616.1"/>
    </source>
</evidence>
<evidence type="ECO:0000313" key="12">
    <source>
        <dbReference type="EMBL" id="MIK93522.1"/>
    </source>
</evidence>